<comment type="caution">
    <text evidence="1">The sequence shown here is derived from an EMBL/GenBank/DDBJ whole genome shotgun (WGS) entry which is preliminary data.</text>
</comment>
<reference evidence="1 2" key="1">
    <citation type="submission" date="2018-09" db="EMBL/GenBank/DDBJ databases">
        <title>Mesorhizobium carmichaelinearum sp. nov. isolated from Carmichaelinea spp. root nodules in New Zealand.</title>
        <authorList>
            <person name="De Meyer S.E."/>
        </authorList>
    </citation>
    <scope>NUCLEOTIDE SEQUENCE [LARGE SCALE GENOMIC DNA]</scope>
    <source>
        <strain evidence="1 2">ICMP19557</strain>
    </source>
</reference>
<name>A0A3A5K158_9HYPH</name>
<dbReference type="Proteomes" id="UP000272706">
    <property type="component" value="Unassembled WGS sequence"/>
</dbReference>
<dbReference type="OrthoDB" id="8083771at2"/>
<keyword evidence="2" id="KW-1185">Reference proteome</keyword>
<proteinExistence type="predicted"/>
<evidence type="ECO:0000313" key="1">
    <source>
        <dbReference type="EMBL" id="RJT26622.1"/>
    </source>
</evidence>
<sequence>MWGDFSQQEVAVVRRNHPKQLSGQELERFLQAAEGLHKAIVCPLISPTCEHFRSMRTLHEVLLKTVREVTGKEVEFIRWNGTGPVQGSLGRVNQGT</sequence>
<evidence type="ECO:0000313" key="2">
    <source>
        <dbReference type="Proteomes" id="UP000272706"/>
    </source>
</evidence>
<accession>A0A3A5K158</accession>
<organism evidence="1 2">
    <name type="scientific">Mesorhizobium waimense</name>
    <dbReference type="NCBI Taxonomy" id="1300307"/>
    <lineage>
        <taxon>Bacteria</taxon>
        <taxon>Pseudomonadati</taxon>
        <taxon>Pseudomonadota</taxon>
        <taxon>Alphaproteobacteria</taxon>
        <taxon>Hyphomicrobiales</taxon>
        <taxon>Phyllobacteriaceae</taxon>
        <taxon>Mesorhizobium</taxon>
    </lineage>
</organism>
<protein>
    <submittedName>
        <fullName evidence="1">Uncharacterized protein</fullName>
    </submittedName>
</protein>
<dbReference type="AlphaFoldDB" id="A0A3A5K158"/>
<gene>
    <name evidence="1" type="ORF">D3227_37150</name>
</gene>
<dbReference type="EMBL" id="QZWZ01000069">
    <property type="protein sequence ID" value="RJT26622.1"/>
    <property type="molecule type" value="Genomic_DNA"/>
</dbReference>